<dbReference type="SUPFAM" id="SSF143011">
    <property type="entry name" value="RelE-like"/>
    <property type="match status" value="1"/>
</dbReference>
<dbReference type="NCBIfam" id="TIGR00053">
    <property type="entry name" value="YafQ family addiction module toxin"/>
    <property type="match status" value="1"/>
</dbReference>
<dbReference type="GO" id="GO:0006402">
    <property type="term" value="P:mRNA catabolic process"/>
    <property type="evidence" value="ECO:0007669"/>
    <property type="project" value="TreeGrafter"/>
</dbReference>
<dbReference type="InterPro" id="IPR004386">
    <property type="entry name" value="Toxin_YafQ-like"/>
</dbReference>
<dbReference type="GO" id="GO:0004521">
    <property type="term" value="F:RNA endonuclease activity"/>
    <property type="evidence" value="ECO:0007669"/>
    <property type="project" value="TreeGrafter"/>
</dbReference>
<dbReference type="PIRSF" id="PIRSF006156">
    <property type="entry name" value="YafQ"/>
    <property type="match status" value="1"/>
</dbReference>
<evidence type="ECO:0008006" key="6">
    <source>
        <dbReference type="Google" id="ProtNLM"/>
    </source>
</evidence>
<comment type="caution">
    <text evidence="4">The sequence shown here is derived from an EMBL/GenBank/DDBJ whole genome shotgun (WGS) entry which is preliminary data.</text>
</comment>
<dbReference type="PANTHER" id="PTHR40588">
    <property type="entry name" value="MRNA INTERFERASE TOXIN YAFQ"/>
    <property type="match status" value="1"/>
</dbReference>
<evidence type="ECO:0000256" key="3">
    <source>
        <dbReference type="PIRSR" id="PIRSR006156-1"/>
    </source>
</evidence>
<name>A0A073IV40_9BACT</name>
<gene>
    <name evidence="4" type="ORF">EH55_08545</name>
</gene>
<accession>A0A073IV40</accession>
<dbReference type="EMBL" id="JMKI01000004">
    <property type="protein sequence ID" value="KEJ93341.1"/>
    <property type="molecule type" value="Genomic_DNA"/>
</dbReference>
<dbReference type="Proteomes" id="UP000027665">
    <property type="component" value="Unassembled WGS sequence"/>
</dbReference>
<protein>
    <recommendedName>
        <fullName evidence="6">RelE/StbE family addiction module toxin</fullName>
    </recommendedName>
</protein>
<dbReference type="AlphaFoldDB" id="A0A073IV40"/>
<evidence type="ECO:0000256" key="2">
    <source>
        <dbReference type="ARBA" id="ARBA00061366"/>
    </source>
</evidence>
<sequence length="91" mass="10422">MTVRQTSQFKKELKKARKQGKEMAAMDKAVSLLQNCEALPPKFKDHALTGDWKGYRECHLSPDWLLVYMIENDVLVLTLTRTGSHAEIFGK</sequence>
<dbReference type="Gene3D" id="3.30.2310.20">
    <property type="entry name" value="RelE-like"/>
    <property type="match status" value="1"/>
</dbReference>
<dbReference type="PANTHER" id="PTHR40588:SF1">
    <property type="entry name" value="MRNA INTERFERASE TOXIN YAFQ"/>
    <property type="match status" value="1"/>
</dbReference>
<dbReference type="GO" id="GO:0006415">
    <property type="term" value="P:translational termination"/>
    <property type="evidence" value="ECO:0007669"/>
    <property type="project" value="TreeGrafter"/>
</dbReference>
<dbReference type="Pfam" id="PF15738">
    <property type="entry name" value="YafQ_toxin"/>
    <property type="match status" value="1"/>
</dbReference>
<reference evidence="4 5" key="1">
    <citation type="submission" date="2014-04" db="EMBL/GenBank/DDBJ databases">
        <title>Draft Genome Sequence of Synergistes jonesii.</title>
        <authorList>
            <person name="Coil D.A."/>
            <person name="Eisen J.A."/>
            <person name="Holland-Moritz H.E."/>
        </authorList>
    </citation>
    <scope>NUCLEOTIDE SEQUENCE [LARGE SCALE GENOMIC DNA]</scope>
    <source>
        <strain evidence="4 5">78-1</strain>
    </source>
</reference>
<keyword evidence="1" id="KW-1277">Toxin-antitoxin system</keyword>
<dbReference type="NCBIfam" id="TIGR02385">
    <property type="entry name" value="RelE_StbE"/>
    <property type="match status" value="1"/>
</dbReference>
<proteinExistence type="inferred from homology"/>
<comment type="similarity">
    <text evidence="2">Belongs to the RelE toxin family. YafQ subfamily.</text>
</comment>
<dbReference type="InterPro" id="IPR007712">
    <property type="entry name" value="RelE/ParE_toxin"/>
</dbReference>
<evidence type="ECO:0000313" key="4">
    <source>
        <dbReference type="EMBL" id="KEJ93341.1"/>
    </source>
</evidence>
<organism evidence="4 5">
    <name type="scientific">Synergistes jonesii</name>
    <dbReference type="NCBI Taxonomy" id="2754"/>
    <lineage>
        <taxon>Bacteria</taxon>
        <taxon>Thermotogati</taxon>
        <taxon>Synergistota</taxon>
        <taxon>Synergistia</taxon>
        <taxon>Synergistales</taxon>
        <taxon>Synergistaceae</taxon>
        <taxon>Synergistes</taxon>
    </lineage>
</organism>
<dbReference type="FunFam" id="3.30.2310.20:FF:000003">
    <property type="entry name" value="Type II toxin-antitoxin system YafQ family toxin"/>
    <property type="match status" value="1"/>
</dbReference>
<feature type="active site" description="Proton donor" evidence="3">
    <location>
        <position position="85"/>
    </location>
</feature>
<evidence type="ECO:0000256" key="1">
    <source>
        <dbReference type="ARBA" id="ARBA00022649"/>
    </source>
</evidence>
<dbReference type="InterPro" id="IPR035093">
    <property type="entry name" value="RelE/ParE_toxin_dom_sf"/>
</dbReference>
<evidence type="ECO:0000313" key="5">
    <source>
        <dbReference type="Proteomes" id="UP000027665"/>
    </source>
</evidence>
<keyword evidence="5" id="KW-1185">Reference proteome</keyword>
<dbReference type="STRING" id="2754.EH55_08545"/>
<dbReference type="eggNOG" id="COG3041">
    <property type="taxonomic scope" value="Bacteria"/>
</dbReference>